<keyword evidence="3 6" id="KW-0479">Metal-binding</keyword>
<protein>
    <submittedName>
        <fullName evidence="10">C-type cytochrome</fullName>
    </submittedName>
</protein>
<feature type="transmembrane region" description="Helical" evidence="7">
    <location>
        <begin position="454"/>
        <end position="472"/>
    </location>
</feature>
<evidence type="ECO:0000259" key="9">
    <source>
        <dbReference type="PROSITE" id="PS51007"/>
    </source>
</evidence>
<comment type="caution">
    <text evidence="10">The sequence shown here is derived from an EMBL/GenBank/DDBJ whole genome shotgun (WGS) entry which is preliminary data.</text>
</comment>
<organism evidence="10 11">
    <name type="scientific">Candidatus Magnetobacterium casense</name>
    <dbReference type="NCBI Taxonomy" id="1455061"/>
    <lineage>
        <taxon>Bacteria</taxon>
        <taxon>Pseudomonadati</taxon>
        <taxon>Nitrospirota</taxon>
        <taxon>Thermodesulfovibrionia</taxon>
        <taxon>Thermodesulfovibrionales</taxon>
        <taxon>Candidatus Magnetobacteriaceae</taxon>
        <taxon>Candidatus Magnetobacterium</taxon>
    </lineage>
</organism>
<keyword evidence="11" id="KW-1185">Reference proteome</keyword>
<dbReference type="RefSeq" id="WP_218250821.1">
    <property type="nucleotide sequence ID" value="NZ_JABXWD010000011.1"/>
</dbReference>
<keyword evidence="7" id="KW-1133">Transmembrane helix</keyword>
<dbReference type="PANTHER" id="PTHR33751">
    <property type="entry name" value="CBB3-TYPE CYTOCHROME C OXIDASE SUBUNIT FIXP"/>
    <property type="match status" value="1"/>
</dbReference>
<proteinExistence type="predicted"/>
<keyword evidence="4" id="KW-0249">Electron transport</keyword>
<accession>A0ABS6RU92</accession>
<gene>
    <name evidence="10" type="ORF">HWQ67_01240</name>
</gene>
<feature type="domain" description="Cytochrome c" evidence="9">
    <location>
        <begin position="140"/>
        <end position="238"/>
    </location>
</feature>
<keyword evidence="1" id="KW-0813">Transport</keyword>
<name>A0ABS6RU92_9BACT</name>
<keyword evidence="7" id="KW-0812">Transmembrane</keyword>
<dbReference type="InterPro" id="IPR009056">
    <property type="entry name" value="Cyt_c-like_dom"/>
</dbReference>
<evidence type="ECO:0000313" key="10">
    <source>
        <dbReference type="EMBL" id="MBV6340198.1"/>
    </source>
</evidence>
<dbReference type="PROSITE" id="PS51007">
    <property type="entry name" value="CYTC"/>
    <property type="match status" value="2"/>
</dbReference>
<feature type="chain" id="PRO_5047527447" evidence="8">
    <location>
        <begin position="20"/>
        <end position="482"/>
    </location>
</feature>
<dbReference type="Pfam" id="PF09459">
    <property type="entry name" value="EB_dh"/>
    <property type="match status" value="1"/>
</dbReference>
<evidence type="ECO:0000256" key="5">
    <source>
        <dbReference type="ARBA" id="ARBA00023004"/>
    </source>
</evidence>
<evidence type="ECO:0000313" key="11">
    <source>
        <dbReference type="Proteomes" id="UP001196980"/>
    </source>
</evidence>
<reference evidence="10 11" key="1">
    <citation type="journal article" date="2020" name="J Geophys Res Biogeosci">
        <title>Magnetotaxis as an Adaptation to Enable Bacterial Shuttling of Microbial Sulfur and Sulfur Cycling Across Aquatic Oxic#Anoxic Interfaces.</title>
        <authorList>
            <person name="Li J."/>
            <person name="Liu P."/>
            <person name="Wang J."/>
            <person name="Roberts A.P."/>
            <person name="Pan Y."/>
        </authorList>
    </citation>
    <scope>NUCLEOTIDE SEQUENCE [LARGE SCALE GENOMIC DNA]</scope>
    <source>
        <strain evidence="10 11">MYR-1_YQ</strain>
    </source>
</reference>
<dbReference type="Proteomes" id="UP001196980">
    <property type="component" value="Unassembled WGS sequence"/>
</dbReference>
<keyword evidence="5 6" id="KW-0408">Iron</keyword>
<keyword evidence="7" id="KW-0472">Membrane</keyword>
<keyword evidence="8" id="KW-0732">Signal</keyword>
<sequence length="482" mass="53552">MRILIAVLLAICFPVYGYSADKAAANPEGKKIYDGWCAQCHGYKGDAESFTKDVSLPKPRDFAFGTYKFRTTPSGDPPTDEDITRIIRKGNPGTSMPPWTRFTDAEVKAVVDHVKSFSPDTFASPGKSIKIDSPPKASKEIIEKGKEQFKIAKCVDCHGNAGRGNGDKGWQDDFKTDWGYGITPADYTHGWELRNGASLEDIYITISAGLSGTPMTSYMDSLADDKRWALAHFIKSLQLNRKLGLALKVKKVDNLPSKPNSEVWEGADYLDLPMGGQLMFDTRNFTPVNTNVRVRGLYTSKELAILLQWTDKRPNDGSSGKPADSVRIQFPVKKHEGSELPYFYMGTSKAPVNLWQWKASDKDKVFASIAKGHDKVESQEKAGATVMASYDDGLYSVVFKKELKSAKDDPVFEIGKFIPFSVTTYDGQNDEEKNRGAVSAWYYLMMEPPTPMNVYVFPPLVSFGVLIVGIGLHKKLRKNKKG</sequence>
<evidence type="ECO:0000256" key="7">
    <source>
        <dbReference type="SAM" id="Phobius"/>
    </source>
</evidence>
<dbReference type="EMBL" id="JABXWD010000011">
    <property type="protein sequence ID" value="MBV6340198.1"/>
    <property type="molecule type" value="Genomic_DNA"/>
</dbReference>
<dbReference type="Pfam" id="PF00034">
    <property type="entry name" value="Cytochrom_C"/>
    <property type="match status" value="1"/>
</dbReference>
<evidence type="ECO:0000256" key="8">
    <source>
        <dbReference type="SAM" id="SignalP"/>
    </source>
</evidence>
<dbReference type="InterPro" id="IPR019020">
    <property type="entry name" value="Cyt-c552/DMSO_Rdtase_haem-bd"/>
</dbReference>
<dbReference type="PANTHER" id="PTHR33751:SF1">
    <property type="entry name" value="CBB3-TYPE CYTOCHROME C OXIDASE SUBUNIT FIXP"/>
    <property type="match status" value="1"/>
</dbReference>
<evidence type="ECO:0000256" key="3">
    <source>
        <dbReference type="ARBA" id="ARBA00022723"/>
    </source>
</evidence>
<evidence type="ECO:0000256" key="6">
    <source>
        <dbReference type="PROSITE-ProRule" id="PRU00433"/>
    </source>
</evidence>
<keyword evidence="2 6" id="KW-0349">Heme</keyword>
<feature type="signal peptide" evidence="8">
    <location>
        <begin position="1"/>
        <end position="19"/>
    </location>
</feature>
<evidence type="ECO:0000256" key="1">
    <source>
        <dbReference type="ARBA" id="ARBA00022448"/>
    </source>
</evidence>
<dbReference type="InterPro" id="IPR050597">
    <property type="entry name" value="Cytochrome_c_Oxidase_Subunit"/>
</dbReference>
<evidence type="ECO:0000256" key="4">
    <source>
        <dbReference type="ARBA" id="ARBA00022982"/>
    </source>
</evidence>
<evidence type="ECO:0000256" key="2">
    <source>
        <dbReference type="ARBA" id="ARBA00022617"/>
    </source>
</evidence>
<feature type="domain" description="Cytochrome c" evidence="9">
    <location>
        <begin position="24"/>
        <end position="118"/>
    </location>
</feature>
<dbReference type="Pfam" id="PF13442">
    <property type="entry name" value="Cytochrome_CBB3"/>
    <property type="match status" value="1"/>
</dbReference>